<protein>
    <submittedName>
        <fullName evidence="1">Uncharacterized protein</fullName>
    </submittedName>
</protein>
<evidence type="ECO:0000313" key="2">
    <source>
        <dbReference type="Proteomes" id="UP000799539"/>
    </source>
</evidence>
<accession>A0A6A6FPQ5</accession>
<keyword evidence="2" id="KW-1185">Reference proteome</keyword>
<dbReference type="EMBL" id="ML992666">
    <property type="protein sequence ID" value="KAF2215359.1"/>
    <property type="molecule type" value="Genomic_DNA"/>
</dbReference>
<dbReference type="OrthoDB" id="3219467at2759"/>
<gene>
    <name evidence="1" type="ORF">CERZMDRAFT_94773</name>
</gene>
<name>A0A6A6FPQ5_9PEZI</name>
<evidence type="ECO:0000313" key="1">
    <source>
        <dbReference type="EMBL" id="KAF2215359.1"/>
    </source>
</evidence>
<organism evidence="1 2">
    <name type="scientific">Cercospora zeae-maydis SCOH1-5</name>
    <dbReference type="NCBI Taxonomy" id="717836"/>
    <lineage>
        <taxon>Eukaryota</taxon>
        <taxon>Fungi</taxon>
        <taxon>Dikarya</taxon>
        <taxon>Ascomycota</taxon>
        <taxon>Pezizomycotina</taxon>
        <taxon>Dothideomycetes</taxon>
        <taxon>Dothideomycetidae</taxon>
        <taxon>Mycosphaerellales</taxon>
        <taxon>Mycosphaerellaceae</taxon>
        <taxon>Cercospora</taxon>
    </lineage>
</organism>
<reference evidence="1" key="1">
    <citation type="journal article" date="2020" name="Stud. Mycol.">
        <title>101 Dothideomycetes genomes: a test case for predicting lifestyles and emergence of pathogens.</title>
        <authorList>
            <person name="Haridas S."/>
            <person name="Albert R."/>
            <person name="Binder M."/>
            <person name="Bloem J."/>
            <person name="Labutti K."/>
            <person name="Salamov A."/>
            <person name="Andreopoulos B."/>
            <person name="Baker S."/>
            <person name="Barry K."/>
            <person name="Bills G."/>
            <person name="Bluhm B."/>
            <person name="Cannon C."/>
            <person name="Castanera R."/>
            <person name="Culley D."/>
            <person name="Daum C."/>
            <person name="Ezra D."/>
            <person name="Gonzalez J."/>
            <person name="Henrissat B."/>
            <person name="Kuo A."/>
            <person name="Liang C."/>
            <person name="Lipzen A."/>
            <person name="Lutzoni F."/>
            <person name="Magnuson J."/>
            <person name="Mondo S."/>
            <person name="Nolan M."/>
            <person name="Ohm R."/>
            <person name="Pangilinan J."/>
            <person name="Park H.-J."/>
            <person name="Ramirez L."/>
            <person name="Alfaro M."/>
            <person name="Sun H."/>
            <person name="Tritt A."/>
            <person name="Yoshinaga Y."/>
            <person name="Zwiers L.-H."/>
            <person name="Turgeon B."/>
            <person name="Goodwin S."/>
            <person name="Spatafora J."/>
            <person name="Crous P."/>
            <person name="Grigoriev I."/>
        </authorList>
    </citation>
    <scope>NUCLEOTIDE SEQUENCE</scope>
    <source>
        <strain evidence="1">SCOH1-5</strain>
    </source>
</reference>
<sequence length="563" mass="60604">MTEVEQEPAVKDAASAAAALPNSILWTIKAESKIPQPALRYPAYVPLPDDMQFAGVTSTVTPYFLHIETWDIVRRPGPNVTTRRLWIFSRDKQKDKTFRGLDGNGRVAHVELKCANIQQAQNGLGFRAEVTDFTFNDLLDRYEDLFGSRLHERTHDVQVTSPMLFASSDDLVFTGSVTIEGHTSVSATIVVSRLELSITGLIEDVVPALDILLKEVSPNVSIGRATDITATDAGTSWKFAINGGVTIKSVSISASLVLKEGSCLSEINPDLKNTFLDLSLQDVDFIAGNVEGNSAPGIMVPAAYTIVKCAQIVAKLGPIPELDTALNSSSSPTTGLALRAIYDADLKVFELEIQFGAPQSMSATKLHLVPPPCLGLRIGIVYAGPISPNKIGLAGGLTVGKVSGQAALPISDSPMDQLVSLEIKTLDLQDVVSFASTVLQASPALSLPDNVLFSQQVKLYLSTGTTIGINFLLSGSFVQVQCCPVWQASKGVLRNRQNQTNHWIIVTHRYRTSCCQRTSGWHALTLDVRVSSVAQSVFFDGGIRLADTPLFEDVKSGLLAIVA</sequence>
<proteinExistence type="predicted"/>
<dbReference type="Proteomes" id="UP000799539">
    <property type="component" value="Unassembled WGS sequence"/>
</dbReference>
<dbReference type="AlphaFoldDB" id="A0A6A6FPQ5"/>